<feature type="domain" description="Transposase IS4-like" evidence="2">
    <location>
        <begin position="11"/>
        <end position="88"/>
    </location>
</feature>
<organism evidence="3 4">
    <name type="scientific">Vreelandella glaciei</name>
    <dbReference type="NCBI Taxonomy" id="186761"/>
    <lineage>
        <taxon>Bacteria</taxon>
        <taxon>Pseudomonadati</taxon>
        <taxon>Pseudomonadota</taxon>
        <taxon>Gammaproteobacteria</taxon>
        <taxon>Oceanospirillales</taxon>
        <taxon>Halomonadaceae</taxon>
        <taxon>Vreelandella</taxon>
    </lineage>
</organism>
<feature type="compositionally biased region" description="Basic residues" evidence="1">
    <location>
        <begin position="72"/>
        <end position="82"/>
    </location>
</feature>
<reference evidence="3 4" key="1">
    <citation type="journal article" date="2003" name="Extremophiles">
        <title>Halomonas glaciei sp. nov. isolated from fast ice of Adelie Land, Antarctica.</title>
        <authorList>
            <person name="Reddy G.S."/>
            <person name="Raghavan P.U."/>
            <person name="Sarita N.B."/>
            <person name="Prakash J.S."/>
            <person name="Nagesh N."/>
            <person name="Delille D."/>
            <person name="Shivaji S."/>
        </authorList>
    </citation>
    <scope>NUCLEOTIDE SEQUENCE [LARGE SCALE GENOMIC DNA]</scope>
    <source>
        <strain evidence="3 4">DD39</strain>
    </source>
</reference>
<dbReference type="InterPro" id="IPR002559">
    <property type="entry name" value="Transposase_11"/>
</dbReference>
<protein>
    <submittedName>
        <fullName evidence="3">Transposase</fullName>
    </submittedName>
</protein>
<gene>
    <name evidence="3" type="ORF">HZS80_15855</name>
</gene>
<dbReference type="GO" id="GO:0003677">
    <property type="term" value="F:DNA binding"/>
    <property type="evidence" value="ECO:0007669"/>
    <property type="project" value="InterPro"/>
</dbReference>
<dbReference type="GO" id="GO:0006313">
    <property type="term" value="P:DNA transposition"/>
    <property type="evidence" value="ECO:0007669"/>
    <property type="project" value="InterPro"/>
</dbReference>
<evidence type="ECO:0000313" key="4">
    <source>
        <dbReference type="Proteomes" id="UP000526892"/>
    </source>
</evidence>
<feature type="region of interest" description="Disordered" evidence="1">
    <location>
        <begin position="1"/>
        <end position="34"/>
    </location>
</feature>
<evidence type="ECO:0000256" key="1">
    <source>
        <dbReference type="SAM" id="MobiDB-lite"/>
    </source>
</evidence>
<feature type="region of interest" description="Disordered" evidence="1">
    <location>
        <begin position="64"/>
        <end position="93"/>
    </location>
</feature>
<dbReference type="AlphaFoldDB" id="A0A7Z0RZC5"/>
<dbReference type="EMBL" id="JACCDE010000024">
    <property type="protein sequence ID" value="NYS79171.1"/>
    <property type="molecule type" value="Genomic_DNA"/>
</dbReference>
<proteinExistence type="predicted"/>
<feature type="compositionally biased region" description="Basic residues" evidence="1">
    <location>
        <begin position="1"/>
        <end position="10"/>
    </location>
</feature>
<name>A0A7Z0RZC5_9GAMM</name>
<dbReference type="Pfam" id="PF01609">
    <property type="entry name" value="DDE_Tnp_1"/>
    <property type="match status" value="1"/>
</dbReference>
<dbReference type="GO" id="GO:0004803">
    <property type="term" value="F:transposase activity"/>
    <property type="evidence" value="ECO:0007669"/>
    <property type="project" value="InterPro"/>
</dbReference>
<evidence type="ECO:0000259" key="2">
    <source>
        <dbReference type="Pfam" id="PF01609"/>
    </source>
</evidence>
<comment type="caution">
    <text evidence="3">The sequence shown here is derived from an EMBL/GenBank/DDBJ whole genome shotgun (WGS) entry which is preliminary data.</text>
</comment>
<sequence>MHGQRIHTGKKGGSAIGPNPTDRGRPGTKRHLLTDRQGVPLAILLSGANMNDSVPLAALLDSVQPVSSGRPGRPRQRPRKLHADKAYVCGPEE</sequence>
<accession>A0A7Z0RZC5</accession>
<evidence type="ECO:0000313" key="3">
    <source>
        <dbReference type="EMBL" id="NYS79171.1"/>
    </source>
</evidence>
<keyword evidence="4" id="KW-1185">Reference proteome</keyword>
<dbReference type="Proteomes" id="UP000526892">
    <property type="component" value="Unassembled WGS sequence"/>
</dbReference>